<keyword evidence="2" id="KW-0285">Flavoprotein</keyword>
<dbReference type="PRINTS" id="PR00420">
    <property type="entry name" value="RNGMNOXGNASE"/>
</dbReference>
<evidence type="ECO:0000313" key="5">
    <source>
        <dbReference type="EMBL" id="QQL49454.1"/>
    </source>
</evidence>
<keyword evidence="5" id="KW-0560">Oxidoreductase</keyword>
<reference evidence="5 6" key="1">
    <citation type="submission" date="2020-12" db="EMBL/GenBank/DDBJ databases">
        <title>HMF7856_wgs.fasta genome submission.</title>
        <authorList>
            <person name="Kang H."/>
            <person name="Kim H."/>
            <person name="Joh K."/>
        </authorList>
    </citation>
    <scope>NUCLEOTIDE SEQUENCE [LARGE SCALE GENOMIC DNA]</scope>
    <source>
        <strain evidence="5 6">HMF7856</strain>
    </source>
</reference>
<dbReference type="GO" id="GO:0071949">
    <property type="term" value="F:FAD binding"/>
    <property type="evidence" value="ECO:0007669"/>
    <property type="project" value="InterPro"/>
</dbReference>
<dbReference type="Pfam" id="PF01494">
    <property type="entry name" value="FAD_binding_3"/>
    <property type="match status" value="1"/>
</dbReference>
<dbReference type="PANTHER" id="PTHR43004">
    <property type="entry name" value="TRK SYSTEM POTASSIUM UPTAKE PROTEIN"/>
    <property type="match status" value="1"/>
</dbReference>
<feature type="domain" description="FAD-binding" evidence="4">
    <location>
        <begin position="8"/>
        <end position="344"/>
    </location>
</feature>
<comment type="cofactor">
    <cofactor evidence="1">
        <name>FAD</name>
        <dbReference type="ChEBI" id="CHEBI:57692"/>
    </cofactor>
</comment>
<keyword evidence="5" id="KW-0503">Monooxygenase</keyword>
<keyword evidence="3" id="KW-0274">FAD</keyword>
<dbReference type="InterPro" id="IPR036188">
    <property type="entry name" value="FAD/NAD-bd_sf"/>
</dbReference>
<dbReference type="Gene3D" id="3.30.70.2450">
    <property type="match status" value="1"/>
</dbReference>
<dbReference type="GO" id="GO:0016709">
    <property type="term" value="F:oxidoreductase activity, acting on paired donors, with incorporation or reduction of molecular oxygen, NAD(P)H as one donor, and incorporation of one atom of oxygen"/>
    <property type="evidence" value="ECO:0007669"/>
    <property type="project" value="UniProtKB-ARBA"/>
</dbReference>
<dbReference type="Proteomes" id="UP000429232">
    <property type="component" value="Chromosome"/>
</dbReference>
<dbReference type="RefSeq" id="WP_157524570.1">
    <property type="nucleotide sequence ID" value="NZ_CP066775.1"/>
</dbReference>
<protein>
    <submittedName>
        <fullName evidence="5">FAD-dependent monooxygenase</fullName>
    </submittedName>
</protein>
<sequence>MMLSDQHTDVLIIGAGPSGLMMVAQLLRCGVRAVIIDSKKGPTDKTKALAVQARSMEIYRQMGIVDEVLKGGRPSRGLRFFFDGNEQGTFPITDSGAGLTPYPYLFMYPQSRNEKDMLNYLTQNALPVYWNTTLTELQQDSAKVITKLTNGESVITVTADWVVGADGAHSFVRKSLGSSFKGDTYQHKFYLADVVSDKSDDTVSLYFNNRSFAAFFPSPDKDSYRIIGALPKELEDKPDIRLEDLTPVIEKIKGSPTVVKRNNWFTIYKLSHRMADKFQEGRCFLIGDAAHIHSPVGGQGMNTGLQDAYNLAWKLGGVINGSLMRVILSSYAAERMPVAKTLLKTTDRLFNITMSTSWGAQLFKRFLMPPLLKTLWSFSGFTKALFMRVSQIGISYRDSKINLHLSQATHIKAGDRLPYLKIYDEKKQIETDLHAWCTKAGFTMIVMGTIGEQELHRYAKWITQSFGAVLNFFYLPYSTRNDGVFNAFEIKAGHIKTLIIRPDNYIGLIADSADLGIVNNYLINTALINSKSTV</sequence>
<keyword evidence="6" id="KW-1185">Reference proteome</keyword>
<dbReference type="PANTHER" id="PTHR43004:SF19">
    <property type="entry name" value="BINDING MONOOXYGENASE, PUTATIVE (JCVI)-RELATED"/>
    <property type="match status" value="1"/>
</dbReference>
<name>A0A6I4HYB1_9SPHI</name>
<dbReference type="AlphaFoldDB" id="A0A6I4HYB1"/>
<gene>
    <name evidence="5" type="ORF">GO620_014965</name>
</gene>
<accession>A0A6I4HYB1</accession>
<dbReference type="InterPro" id="IPR050641">
    <property type="entry name" value="RIFMO-like"/>
</dbReference>
<dbReference type="Gene3D" id="3.50.50.60">
    <property type="entry name" value="FAD/NAD(P)-binding domain"/>
    <property type="match status" value="1"/>
</dbReference>
<evidence type="ECO:0000259" key="4">
    <source>
        <dbReference type="Pfam" id="PF01494"/>
    </source>
</evidence>
<evidence type="ECO:0000313" key="6">
    <source>
        <dbReference type="Proteomes" id="UP000429232"/>
    </source>
</evidence>
<organism evidence="5 6">
    <name type="scientific">Mucilaginibacter ginkgonis</name>
    <dbReference type="NCBI Taxonomy" id="2682091"/>
    <lineage>
        <taxon>Bacteria</taxon>
        <taxon>Pseudomonadati</taxon>
        <taxon>Bacteroidota</taxon>
        <taxon>Sphingobacteriia</taxon>
        <taxon>Sphingobacteriales</taxon>
        <taxon>Sphingobacteriaceae</taxon>
        <taxon>Mucilaginibacter</taxon>
    </lineage>
</organism>
<proteinExistence type="predicted"/>
<evidence type="ECO:0000256" key="1">
    <source>
        <dbReference type="ARBA" id="ARBA00001974"/>
    </source>
</evidence>
<dbReference type="InterPro" id="IPR002938">
    <property type="entry name" value="FAD-bd"/>
</dbReference>
<dbReference type="SUPFAM" id="SSF51905">
    <property type="entry name" value="FAD/NAD(P)-binding domain"/>
    <property type="match status" value="1"/>
</dbReference>
<evidence type="ECO:0000256" key="2">
    <source>
        <dbReference type="ARBA" id="ARBA00022630"/>
    </source>
</evidence>
<dbReference type="KEGG" id="mgik:GO620_014965"/>
<dbReference type="EMBL" id="CP066775">
    <property type="protein sequence ID" value="QQL49454.1"/>
    <property type="molecule type" value="Genomic_DNA"/>
</dbReference>
<evidence type="ECO:0000256" key="3">
    <source>
        <dbReference type="ARBA" id="ARBA00022827"/>
    </source>
</evidence>